<gene>
    <name evidence="1" type="ORF">GCM10025874_29100</name>
</gene>
<protein>
    <recommendedName>
        <fullName evidence="3">2'-5' RNA ligase family protein</fullName>
    </recommendedName>
</protein>
<dbReference type="InterPro" id="IPR009097">
    <property type="entry name" value="Cyclic_Pdiesterase"/>
</dbReference>
<dbReference type="EMBL" id="BSUL01000001">
    <property type="protein sequence ID" value="GMA29657.1"/>
    <property type="molecule type" value="Genomic_DNA"/>
</dbReference>
<comment type="caution">
    <text evidence="1">The sequence shown here is derived from an EMBL/GenBank/DDBJ whole genome shotgun (WGS) entry which is preliminary data.</text>
</comment>
<dbReference type="Pfam" id="PF13563">
    <property type="entry name" value="2_5_RNA_ligase2"/>
    <property type="match status" value="1"/>
</dbReference>
<sequence>MLARAVVPSAELLALHARLHEGLGEVDPLTAPGAWTPHVTLARRLRLTQLPEALAALGDEPAPAAEPAASVASQHRVPSARTSIAPALLVAARHWDPVARAITAL</sequence>
<dbReference type="AlphaFoldDB" id="A0AA37XDG6"/>
<dbReference type="SUPFAM" id="SSF55144">
    <property type="entry name" value="LigT-like"/>
    <property type="match status" value="1"/>
</dbReference>
<accession>A0AA37XDG6</accession>
<dbReference type="Proteomes" id="UP001157160">
    <property type="component" value="Unassembled WGS sequence"/>
</dbReference>
<name>A0AA37XDG6_9MICO</name>
<reference evidence="1 2" key="1">
    <citation type="journal article" date="2014" name="Int. J. Syst. Evol. Microbiol.">
        <title>Complete genome sequence of Corynebacterium casei LMG S-19264T (=DSM 44701T), isolated from a smear-ripened cheese.</title>
        <authorList>
            <consortium name="US DOE Joint Genome Institute (JGI-PGF)"/>
            <person name="Walter F."/>
            <person name="Albersmeier A."/>
            <person name="Kalinowski J."/>
            <person name="Ruckert C."/>
        </authorList>
    </citation>
    <scope>NUCLEOTIDE SEQUENCE [LARGE SCALE GENOMIC DNA]</scope>
    <source>
        <strain evidence="1 2">NBRC 112289</strain>
    </source>
</reference>
<dbReference type="Gene3D" id="3.90.1140.10">
    <property type="entry name" value="Cyclic phosphodiesterase"/>
    <property type="match status" value="1"/>
</dbReference>
<evidence type="ECO:0000313" key="1">
    <source>
        <dbReference type="EMBL" id="GMA29657.1"/>
    </source>
</evidence>
<evidence type="ECO:0008006" key="3">
    <source>
        <dbReference type="Google" id="ProtNLM"/>
    </source>
</evidence>
<evidence type="ECO:0000313" key="2">
    <source>
        <dbReference type="Proteomes" id="UP001157160"/>
    </source>
</evidence>
<dbReference type="RefSeq" id="WP_284233956.1">
    <property type="nucleotide sequence ID" value="NZ_BSUL01000001.1"/>
</dbReference>
<proteinExistence type="predicted"/>
<organism evidence="1 2">
    <name type="scientific">Arenivirga flava</name>
    <dbReference type="NCBI Taxonomy" id="1930060"/>
    <lineage>
        <taxon>Bacteria</taxon>
        <taxon>Bacillati</taxon>
        <taxon>Actinomycetota</taxon>
        <taxon>Actinomycetes</taxon>
        <taxon>Micrococcales</taxon>
        <taxon>Microbacteriaceae</taxon>
        <taxon>Arenivirga</taxon>
    </lineage>
</organism>
<keyword evidence="2" id="KW-1185">Reference proteome</keyword>